<evidence type="ECO:0000259" key="1">
    <source>
        <dbReference type="Pfam" id="PF21302"/>
    </source>
</evidence>
<evidence type="ECO:0000313" key="2">
    <source>
        <dbReference type="EMBL" id="GAA3932290.1"/>
    </source>
</evidence>
<dbReference type="Pfam" id="PF21302">
    <property type="entry name" value="Zn_ribbon_RlmA"/>
    <property type="match status" value="1"/>
</dbReference>
<dbReference type="CDD" id="cd02440">
    <property type="entry name" value="AdoMet_MTases"/>
    <property type="match status" value="1"/>
</dbReference>
<dbReference type="SUPFAM" id="SSF53335">
    <property type="entry name" value="S-adenosyl-L-methionine-dependent methyltransferases"/>
    <property type="match status" value="1"/>
</dbReference>
<sequence>MTSTTLSCPTCATPLTLSDKSLSCSNNHCFDQAKQGYFNLLLSNKKKSKQPGDNAEMVAARHVFLETGIYQPISDALNQVCREHLPTTKLATSQSANTILDIGCGEGYYTNRLWQALADQEQASEECTYQDYTGQKPANKNTLELIGLDISKDAIRFAAKRNKDITWIVASGAEIPVSPHSQQLITCLFTRLMPEGMAKALATSGKLVVVTTGKQHLLEMRNVLYNDVKEQFMNPEATLNSLFNKVTEQTVQYQHTLISQNQISSLLAMTPHQWRAPESGRLKLQSLNELAITIDVTITVFEPIPRTV</sequence>
<accession>A0ABP7N115</accession>
<organism evidence="2 3">
    <name type="scientific">Litoribacillus peritrichatus</name>
    <dbReference type="NCBI Taxonomy" id="718191"/>
    <lineage>
        <taxon>Bacteria</taxon>
        <taxon>Pseudomonadati</taxon>
        <taxon>Pseudomonadota</taxon>
        <taxon>Gammaproteobacteria</taxon>
        <taxon>Oceanospirillales</taxon>
        <taxon>Oceanospirillaceae</taxon>
        <taxon>Litoribacillus</taxon>
    </lineage>
</organism>
<dbReference type="Proteomes" id="UP001501565">
    <property type="component" value="Unassembled WGS sequence"/>
</dbReference>
<dbReference type="InterPro" id="IPR029063">
    <property type="entry name" value="SAM-dependent_MTases_sf"/>
</dbReference>
<comment type="caution">
    <text evidence="2">The sequence shown here is derived from an EMBL/GenBank/DDBJ whole genome shotgun (WGS) entry which is preliminary data.</text>
</comment>
<dbReference type="EMBL" id="BAABBN010000007">
    <property type="protein sequence ID" value="GAA3932290.1"/>
    <property type="molecule type" value="Genomic_DNA"/>
</dbReference>
<evidence type="ECO:0000313" key="3">
    <source>
        <dbReference type="Proteomes" id="UP001501565"/>
    </source>
</evidence>
<reference evidence="3" key="1">
    <citation type="journal article" date="2019" name="Int. J. Syst. Evol. Microbiol.">
        <title>The Global Catalogue of Microorganisms (GCM) 10K type strain sequencing project: providing services to taxonomists for standard genome sequencing and annotation.</title>
        <authorList>
            <consortium name="The Broad Institute Genomics Platform"/>
            <consortium name="The Broad Institute Genome Sequencing Center for Infectious Disease"/>
            <person name="Wu L."/>
            <person name="Ma J."/>
        </authorList>
    </citation>
    <scope>NUCLEOTIDE SEQUENCE [LARGE SCALE GENOMIC DNA]</scope>
    <source>
        <strain evidence="3">JCM 17551</strain>
    </source>
</reference>
<dbReference type="GO" id="GO:0032259">
    <property type="term" value="P:methylation"/>
    <property type="evidence" value="ECO:0007669"/>
    <property type="project" value="UniProtKB-KW"/>
</dbReference>
<proteinExistence type="predicted"/>
<keyword evidence="2" id="KW-0808">Transferase</keyword>
<dbReference type="Gene3D" id="3.40.50.150">
    <property type="entry name" value="Vaccinia Virus protein VP39"/>
    <property type="match status" value="1"/>
</dbReference>
<name>A0ABP7N115_9GAMM</name>
<gene>
    <name evidence="2" type="ORF">GCM10022277_31480</name>
</gene>
<keyword evidence="3" id="KW-1185">Reference proteome</keyword>
<keyword evidence="2" id="KW-0489">Methyltransferase</keyword>
<dbReference type="GO" id="GO:0008168">
    <property type="term" value="F:methyltransferase activity"/>
    <property type="evidence" value="ECO:0007669"/>
    <property type="project" value="UniProtKB-KW"/>
</dbReference>
<protein>
    <submittedName>
        <fullName evidence="2">Methyltransferase domain-containing protein</fullName>
    </submittedName>
</protein>
<dbReference type="InterPro" id="IPR016718">
    <property type="entry name" value="rRNA_m1G-MeTrfase_A_prd"/>
</dbReference>
<feature type="domain" description="23S rRNA (guanine(745)-N(1))-methyltransferase N-terminal" evidence="1">
    <location>
        <begin position="7"/>
        <end position="49"/>
    </location>
</feature>
<dbReference type="PIRSF" id="PIRSF018249">
    <property type="entry name" value="MyrA_prd"/>
    <property type="match status" value="1"/>
</dbReference>
<dbReference type="InterPro" id="IPR048647">
    <property type="entry name" value="RlmA_N"/>
</dbReference>
<dbReference type="RefSeq" id="WP_344799518.1">
    <property type="nucleotide sequence ID" value="NZ_BAABBN010000007.1"/>
</dbReference>
<dbReference type="Pfam" id="PF01209">
    <property type="entry name" value="Ubie_methyltran"/>
    <property type="match status" value="1"/>
</dbReference>